<feature type="region of interest" description="Disordered" evidence="5">
    <location>
        <begin position="349"/>
        <end position="369"/>
    </location>
</feature>
<dbReference type="Gene3D" id="3.40.50.2000">
    <property type="entry name" value="Glycogen Phosphorylase B"/>
    <property type="match status" value="2"/>
</dbReference>
<evidence type="ECO:0000256" key="4">
    <source>
        <dbReference type="RuleBase" id="RU003513"/>
    </source>
</evidence>
<evidence type="ECO:0000259" key="6">
    <source>
        <dbReference type="Pfam" id="PF02350"/>
    </source>
</evidence>
<dbReference type="CDD" id="cd03786">
    <property type="entry name" value="GTB_UDP-GlcNAc_2-Epimerase"/>
    <property type="match status" value="1"/>
</dbReference>
<keyword evidence="8" id="KW-1185">Reference proteome</keyword>
<dbReference type="SUPFAM" id="SSF53756">
    <property type="entry name" value="UDP-Glycosyltransferase/glycogen phosphorylase"/>
    <property type="match status" value="1"/>
</dbReference>
<accession>A0ABZ1BQH9</accession>
<evidence type="ECO:0000313" key="8">
    <source>
        <dbReference type="Proteomes" id="UP001333102"/>
    </source>
</evidence>
<dbReference type="PANTHER" id="PTHR43174:SF2">
    <property type="entry name" value="UDP-N-ACETYLGLUCOSAMINE 2-EPIMERASE"/>
    <property type="match status" value="1"/>
</dbReference>
<evidence type="ECO:0000256" key="3">
    <source>
        <dbReference type="ARBA" id="ARBA00038858"/>
    </source>
</evidence>
<feature type="domain" description="UDP-N-acetylglucosamine 2-epimerase" evidence="6">
    <location>
        <begin position="2"/>
        <end position="343"/>
    </location>
</feature>
<name>A0ABZ1BQH9_9FIRM</name>
<dbReference type="Pfam" id="PF02350">
    <property type="entry name" value="Epimerase_2"/>
    <property type="match status" value="1"/>
</dbReference>
<evidence type="ECO:0000313" key="7">
    <source>
        <dbReference type="EMBL" id="WRP14826.1"/>
    </source>
</evidence>
<gene>
    <name evidence="7" type="primary">wecB</name>
    <name evidence="7" type="ORF">VLY81_01250</name>
</gene>
<dbReference type="InterPro" id="IPR029767">
    <property type="entry name" value="WecB-like"/>
</dbReference>
<evidence type="ECO:0000256" key="1">
    <source>
        <dbReference type="ARBA" id="ARBA00023235"/>
    </source>
</evidence>
<protein>
    <recommendedName>
        <fullName evidence="3">UDP-N-acetylglucosamine 2-epimerase (non-hydrolyzing)</fullName>
        <ecNumber evidence="3">5.1.3.14</ecNumber>
    </recommendedName>
</protein>
<keyword evidence="1 4" id="KW-0413">Isomerase</keyword>
<dbReference type="PANTHER" id="PTHR43174">
    <property type="entry name" value="UDP-N-ACETYLGLUCOSAMINE 2-EPIMERASE"/>
    <property type="match status" value="1"/>
</dbReference>
<evidence type="ECO:0000256" key="5">
    <source>
        <dbReference type="SAM" id="MobiDB-lite"/>
    </source>
</evidence>
<dbReference type="GO" id="GO:0008761">
    <property type="term" value="F:UDP-N-acetylglucosamine 2-epimerase activity"/>
    <property type="evidence" value="ECO:0007669"/>
    <property type="project" value="UniProtKB-EC"/>
</dbReference>
<dbReference type="EC" id="5.1.3.14" evidence="3"/>
<dbReference type="NCBIfam" id="TIGR00236">
    <property type="entry name" value="wecB"/>
    <property type="match status" value="1"/>
</dbReference>
<dbReference type="EMBL" id="CP141614">
    <property type="protein sequence ID" value="WRP14826.1"/>
    <property type="molecule type" value="Genomic_DNA"/>
</dbReference>
<organism evidence="7 8">
    <name type="scientific">Geochorda subterranea</name>
    <dbReference type="NCBI Taxonomy" id="3109564"/>
    <lineage>
        <taxon>Bacteria</taxon>
        <taxon>Bacillati</taxon>
        <taxon>Bacillota</taxon>
        <taxon>Limnochordia</taxon>
        <taxon>Limnochordales</taxon>
        <taxon>Geochordaceae</taxon>
        <taxon>Geochorda</taxon>
    </lineage>
</organism>
<dbReference type="InterPro" id="IPR003331">
    <property type="entry name" value="UDP_GlcNAc_Epimerase_2_dom"/>
</dbReference>
<dbReference type="Proteomes" id="UP001333102">
    <property type="component" value="Chromosome"/>
</dbReference>
<comment type="similarity">
    <text evidence="2 4">Belongs to the UDP-N-acetylglucosamine 2-epimerase family.</text>
</comment>
<sequence length="369" mass="40868">MRQAPEFEVRIVVTGQHREMLDQVLRVFELVPDADLDLMRPGQSLSHITCGALSGLDGLLQRDRPDVVLVQGDTTTTFAAALAAFYHRIPVGHVEAGLRTDDPYRPFPEEINRRLTSVLARWHFAPTARAARRLLHEGIEPQRVWLTGNTVIDALRHVAARAGPVRHWQVRRHLERGRRLLLVTTHRRESWGEPHRAVYRALKELIGAFDDVVGVVSVHPNPAVRQVATEELEGIDRVVLLEPPDYLGFVPLLQAATLVLTDSGGLQEEAPALGKPVLVLREVTERPEAVEAGCARLVGTDPTRIVEEASRLLSDPEAYRAMALAVNPFGDGRAAERIVQALRWAMGLSTTPPEPFRPTPSGGDGEKRC</sequence>
<evidence type="ECO:0000256" key="2">
    <source>
        <dbReference type="ARBA" id="ARBA00038209"/>
    </source>
</evidence>
<proteinExistence type="inferred from homology"/>
<reference evidence="8" key="1">
    <citation type="submission" date="2023-12" db="EMBL/GenBank/DDBJ databases">
        <title>Novel isolates from deep terrestrial aquifers shed light on the physiology and ecology of the class Limnochordia.</title>
        <authorList>
            <person name="Karnachuk O.V."/>
            <person name="Lukina A.P."/>
            <person name="Avakyan M.R."/>
            <person name="Kadnikov V."/>
            <person name="Begmatov S."/>
            <person name="Beletsky A.V."/>
            <person name="Mardanov A.V."/>
            <person name="Ravin N.V."/>
        </authorList>
    </citation>
    <scope>NUCLEOTIDE SEQUENCE [LARGE SCALE GENOMIC DNA]</scope>
    <source>
        <strain evidence="8">LN</strain>
    </source>
</reference>